<keyword evidence="1" id="KW-0677">Repeat</keyword>
<organism evidence="4 5">
    <name type="scientific">Limimonas halophila</name>
    <dbReference type="NCBI Taxonomy" id="1082479"/>
    <lineage>
        <taxon>Bacteria</taxon>
        <taxon>Pseudomonadati</taxon>
        <taxon>Pseudomonadota</taxon>
        <taxon>Alphaproteobacteria</taxon>
        <taxon>Rhodospirillales</taxon>
        <taxon>Rhodovibrionaceae</taxon>
        <taxon>Limimonas</taxon>
    </lineage>
</organism>
<dbReference type="PANTHER" id="PTHR48108">
    <property type="entry name" value="CBS DOMAIN-CONTAINING PROTEIN CBSX2, CHLOROPLASTIC"/>
    <property type="match status" value="1"/>
</dbReference>
<evidence type="ECO:0000259" key="3">
    <source>
        <dbReference type="PROSITE" id="PS51371"/>
    </source>
</evidence>
<reference evidence="4 5" key="1">
    <citation type="submission" date="2016-10" db="EMBL/GenBank/DDBJ databases">
        <authorList>
            <person name="de Groot N.N."/>
        </authorList>
    </citation>
    <scope>NUCLEOTIDE SEQUENCE [LARGE SCALE GENOMIC DNA]</scope>
    <source>
        <strain evidence="4 5">DSM 25584</strain>
    </source>
</reference>
<dbReference type="InterPro" id="IPR051462">
    <property type="entry name" value="CBS_domain-containing"/>
</dbReference>
<evidence type="ECO:0000256" key="2">
    <source>
        <dbReference type="PROSITE-ProRule" id="PRU00703"/>
    </source>
</evidence>
<feature type="domain" description="CBS" evidence="3">
    <location>
        <begin position="76"/>
        <end position="132"/>
    </location>
</feature>
<dbReference type="Gene3D" id="3.10.580.10">
    <property type="entry name" value="CBS-domain"/>
    <property type="match status" value="1"/>
</dbReference>
<dbReference type="PROSITE" id="PS51371">
    <property type="entry name" value="CBS"/>
    <property type="match status" value="2"/>
</dbReference>
<sequence length="138" mass="14793">MRVGDLPGLIADRDLAAVNDELTVLDAAEMMTDRHIGAVIALRAGRMSGIFTERDLMTRVVVPGLDVRTTCVADVMSRAVATVTVDEPVETCLSRMREGGFRHLPVVDADGEPFAMLSQRDFLTRDGESAALAFGTAG</sequence>
<dbReference type="PANTHER" id="PTHR48108:SF26">
    <property type="entry name" value="CBS DOMAIN-CONTAINING PROTEIN DDB_G0289609"/>
    <property type="match status" value="1"/>
</dbReference>
<dbReference type="RefSeq" id="WP_090019434.1">
    <property type="nucleotide sequence ID" value="NZ_FNCE01000004.1"/>
</dbReference>
<keyword evidence="5" id="KW-1185">Reference proteome</keyword>
<dbReference type="AlphaFoldDB" id="A0A1G7QJ88"/>
<evidence type="ECO:0000313" key="4">
    <source>
        <dbReference type="EMBL" id="SDF98627.1"/>
    </source>
</evidence>
<gene>
    <name evidence="4" type="ORF">SAMN05216241_10432</name>
</gene>
<dbReference type="Pfam" id="PF00571">
    <property type="entry name" value="CBS"/>
    <property type="match status" value="2"/>
</dbReference>
<dbReference type="SMART" id="SM00116">
    <property type="entry name" value="CBS"/>
    <property type="match status" value="2"/>
</dbReference>
<name>A0A1G7QJ88_9PROT</name>
<dbReference type="InterPro" id="IPR000644">
    <property type="entry name" value="CBS_dom"/>
</dbReference>
<keyword evidence="2" id="KW-0129">CBS domain</keyword>
<evidence type="ECO:0000313" key="5">
    <source>
        <dbReference type="Proteomes" id="UP000199415"/>
    </source>
</evidence>
<feature type="domain" description="CBS" evidence="3">
    <location>
        <begin position="11"/>
        <end position="67"/>
    </location>
</feature>
<protein>
    <submittedName>
        <fullName evidence="4">CBS domain-containing protein</fullName>
    </submittedName>
</protein>
<proteinExistence type="predicted"/>
<dbReference type="STRING" id="1082479.SAMN05216241_10432"/>
<dbReference type="SUPFAM" id="SSF54631">
    <property type="entry name" value="CBS-domain pair"/>
    <property type="match status" value="1"/>
</dbReference>
<dbReference type="EMBL" id="FNCE01000004">
    <property type="protein sequence ID" value="SDF98627.1"/>
    <property type="molecule type" value="Genomic_DNA"/>
</dbReference>
<accession>A0A1G7QJ88</accession>
<evidence type="ECO:0000256" key="1">
    <source>
        <dbReference type="ARBA" id="ARBA00022737"/>
    </source>
</evidence>
<dbReference type="OrthoDB" id="9807125at2"/>
<dbReference type="Proteomes" id="UP000199415">
    <property type="component" value="Unassembled WGS sequence"/>
</dbReference>
<dbReference type="InterPro" id="IPR046342">
    <property type="entry name" value="CBS_dom_sf"/>
</dbReference>